<keyword evidence="2" id="KW-0812">Transmembrane</keyword>
<dbReference type="OrthoDB" id="1938281at2759"/>
<sequence length="194" mass="22323">MNPDKCFPSPLFLAIIIIFIIIIVFVNYYSCAATTTTFTPIDNYLIACGSSQNITFAGRTFIADSQHSTEANYDRAQTFIHNIYTSSARQEPVENPKQSRARDFPHLPPNQTLPLPRRRRLLLLHSPEALLCFLRQDLLQRDDDTERSDATRRRRREICLVAMDPPSMVRVFAPDESVSEVEREREKRPINLLG</sequence>
<keyword evidence="2" id="KW-1133">Transmembrane helix</keyword>
<feature type="transmembrane region" description="Helical" evidence="2">
    <location>
        <begin position="12"/>
        <end position="30"/>
    </location>
</feature>
<keyword evidence="2" id="KW-0472">Membrane</keyword>
<dbReference type="EMBL" id="JAAIUW010000005">
    <property type="protein sequence ID" value="KAF7832884.1"/>
    <property type="molecule type" value="Genomic_DNA"/>
</dbReference>
<dbReference type="GO" id="GO:0016301">
    <property type="term" value="F:kinase activity"/>
    <property type="evidence" value="ECO:0007669"/>
    <property type="project" value="UniProtKB-KW"/>
</dbReference>
<gene>
    <name evidence="3" type="ORF">G2W53_015217</name>
</gene>
<accession>A0A834WUY5</accession>
<feature type="region of interest" description="Disordered" evidence="1">
    <location>
        <begin position="88"/>
        <end position="111"/>
    </location>
</feature>
<keyword evidence="4" id="KW-1185">Reference proteome</keyword>
<name>A0A834WUY5_9FABA</name>
<comment type="caution">
    <text evidence="3">The sequence shown here is derived from an EMBL/GenBank/DDBJ whole genome shotgun (WGS) entry which is preliminary data.</text>
</comment>
<evidence type="ECO:0000313" key="3">
    <source>
        <dbReference type="EMBL" id="KAF7832884.1"/>
    </source>
</evidence>
<evidence type="ECO:0000313" key="4">
    <source>
        <dbReference type="Proteomes" id="UP000634136"/>
    </source>
</evidence>
<keyword evidence="3" id="KW-0675">Receptor</keyword>
<evidence type="ECO:0000256" key="2">
    <source>
        <dbReference type="SAM" id="Phobius"/>
    </source>
</evidence>
<proteinExistence type="predicted"/>
<dbReference type="Proteomes" id="UP000634136">
    <property type="component" value="Unassembled WGS sequence"/>
</dbReference>
<protein>
    <submittedName>
        <fullName evidence="3">Receptor-like protein kinase THESEUS 1</fullName>
    </submittedName>
</protein>
<keyword evidence="3" id="KW-0418">Kinase</keyword>
<reference evidence="3" key="1">
    <citation type="submission" date="2020-09" db="EMBL/GenBank/DDBJ databases">
        <title>Genome-Enabled Discovery of Anthraquinone Biosynthesis in Senna tora.</title>
        <authorList>
            <person name="Kang S.-H."/>
            <person name="Pandey R.P."/>
            <person name="Lee C.-M."/>
            <person name="Sim J.-S."/>
            <person name="Jeong J.-T."/>
            <person name="Choi B.-S."/>
            <person name="Jung M."/>
            <person name="Ginzburg D."/>
            <person name="Zhao K."/>
            <person name="Won S.Y."/>
            <person name="Oh T.-J."/>
            <person name="Yu Y."/>
            <person name="Kim N.-H."/>
            <person name="Lee O.R."/>
            <person name="Lee T.-H."/>
            <person name="Bashyal P."/>
            <person name="Kim T.-S."/>
            <person name="Lee W.-H."/>
            <person name="Kawkins C."/>
            <person name="Kim C.-K."/>
            <person name="Kim J.S."/>
            <person name="Ahn B.O."/>
            <person name="Rhee S.Y."/>
            <person name="Sohng J.K."/>
        </authorList>
    </citation>
    <scope>NUCLEOTIDE SEQUENCE</scope>
    <source>
        <tissue evidence="3">Leaf</tissue>
    </source>
</reference>
<organism evidence="3 4">
    <name type="scientific">Senna tora</name>
    <dbReference type="NCBI Taxonomy" id="362788"/>
    <lineage>
        <taxon>Eukaryota</taxon>
        <taxon>Viridiplantae</taxon>
        <taxon>Streptophyta</taxon>
        <taxon>Embryophyta</taxon>
        <taxon>Tracheophyta</taxon>
        <taxon>Spermatophyta</taxon>
        <taxon>Magnoliopsida</taxon>
        <taxon>eudicotyledons</taxon>
        <taxon>Gunneridae</taxon>
        <taxon>Pentapetalae</taxon>
        <taxon>rosids</taxon>
        <taxon>fabids</taxon>
        <taxon>Fabales</taxon>
        <taxon>Fabaceae</taxon>
        <taxon>Caesalpinioideae</taxon>
        <taxon>Cassia clade</taxon>
        <taxon>Senna</taxon>
    </lineage>
</organism>
<keyword evidence="3" id="KW-0808">Transferase</keyword>
<dbReference type="AlphaFoldDB" id="A0A834WUY5"/>
<evidence type="ECO:0000256" key="1">
    <source>
        <dbReference type="SAM" id="MobiDB-lite"/>
    </source>
</evidence>